<name>A0A6J5V7U3_PRUAR</name>
<organism evidence="1 2">
    <name type="scientific">Prunus armeniaca</name>
    <name type="common">Apricot</name>
    <name type="synonym">Armeniaca vulgaris</name>
    <dbReference type="NCBI Taxonomy" id="36596"/>
    <lineage>
        <taxon>Eukaryota</taxon>
        <taxon>Viridiplantae</taxon>
        <taxon>Streptophyta</taxon>
        <taxon>Embryophyta</taxon>
        <taxon>Tracheophyta</taxon>
        <taxon>Spermatophyta</taxon>
        <taxon>Magnoliopsida</taxon>
        <taxon>eudicotyledons</taxon>
        <taxon>Gunneridae</taxon>
        <taxon>Pentapetalae</taxon>
        <taxon>rosids</taxon>
        <taxon>fabids</taxon>
        <taxon>Rosales</taxon>
        <taxon>Rosaceae</taxon>
        <taxon>Amygdaloideae</taxon>
        <taxon>Amygdaleae</taxon>
        <taxon>Prunus</taxon>
    </lineage>
</organism>
<dbReference type="EMBL" id="CAEKDK010000006">
    <property type="protein sequence ID" value="CAB4283877.1"/>
    <property type="molecule type" value="Genomic_DNA"/>
</dbReference>
<dbReference type="Proteomes" id="UP000507222">
    <property type="component" value="Unassembled WGS sequence"/>
</dbReference>
<evidence type="ECO:0000313" key="2">
    <source>
        <dbReference type="Proteomes" id="UP000507222"/>
    </source>
</evidence>
<dbReference type="AlphaFoldDB" id="A0A6J5V7U3"/>
<sequence>MLIRLYGNLTSLKGNTTHVPDVAFYSGMLRFCDVIEPYYPERVLRQFGRVQTIPPRISAPTRTSSRANSYNSYFGEMWEHVPIPRNKLYTPILILNPNMPSYPQGNFLLYNYEDAPPPNLKIAFAQKFENHIQYQVGTIRSGTPKQLHGFHNTYIQVVDNIMTTLKARCENLVYKAHSC</sequence>
<accession>A0A6J5V7U3</accession>
<gene>
    <name evidence="1" type="ORF">CURHAP_LOCUS39179</name>
</gene>
<protein>
    <submittedName>
        <fullName evidence="1">Uncharacterized protein</fullName>
    </submittedName>
</protein>
<proteinExistence type="predicted"/>
<evidence type="ECO:0000313" key="1">
    <source>
        <dbReference type="EMBL" id="CAB4283877.1"/>
    </source>
</evidence>
<reference evidence="1 2" key="1">
    <citation type="submission" date="2020-05" db="EMBL/GenBank/DDBJ databases">
        <authorList>
            <person name="Campoy J."/>
            <person name="Schneeberger K."/>
            <person name="Spophaly S."/>
        </authorList>
    </citation>
    <scope>NUCLEOTIDE SEQUENCE [LARGE SCALE GENOMIC DNA]</scope>
    <source>
        <strain evidence="1">PruArmRojPasFocal</strain>
    </source>
</reference>